<evidence type="ECO:0000313" key="3">
    <source>
        <dbReference type="Proteomes" id="UP000315295"/>
    </source>
</evidence>
<comment type="caution">
    <text evidence="2">The sequence shown here is derived from an EMBL/GenBank/DDBJ whole genome shotgun (WGS) entry which is preliminary data.</text>
</comment>
<dbReference type="AlphaFoldDB" id="A0A540KBQ2"/>
<dbReference type="EMBL" id="VIEB01001516">
    <property type="protein sequence ID" value="TQD71654.1"/>
    <property type="molecule type" value="Genomic_DNA"/>
</dbReference>
<feature type="region of interest" description="Disordered" evidence="1">
    <location>
        <begin position="1"/>
        <end position="35"/>
    </location>
</feature>
<keyword evidence="3" id="KW-1185">Reference proteome</keyword>
<name>A0A540KBQ2_MALBA</name>
<reference evidence="2 3" key="1">
    <citation type="journal article" date="2019" name="G3 (Bethesda)">
        <title>Sequencing of a Wild Apple (Malus baccata) Genome Unravels the Differences Between Cultivated and Wild Apple Species Regarding Disease Resistance and Cold Tolerance.</title>
        <authorList>
            <person name="Chen X."/>
        </authorList>
    </citation>
    <scope>NUCLEOTIDE SEQUENCE [LARGE SCALE GENOMIC DNA]</scope>
    <source>
        <strain evidence="3">cv. Shandingzi</strain>
        <tissue evidence="2">Leaves</tissue>
    </source>
</reference>
<evidence type="ECO:0000256" key="1">
    <source>
        <dbReference type="SAM" id="MobiDB-lite"/>
    </source>
</evidence>
<sequence>MHVVVTVRGPPIISNPRQQHKNNTQNRHLNSTKSCLPPQAIRNLSTILHMPRCPRCTKRRTRQSRKASKLTDLHMFSLQPRDNNLELPVQWFLKAA</sequence>
<feature type="compositionally biased region" description="Polar residues" evidence="1">
    <location>
        <begin position="15"/>
        <end position="34"/>
    </location>
</feature>
<gene>
    <name evidence="2" type="ORF">C1H46_042813</name>
</gene>
<organism evidence="2 3">
    <name type="scientific">Malus baccata</name>
    <name type="common">Siberian crab apple</name>
    <name type="synonym">Pyrus baccata</name>
    <dbReference type="NCBI Taxonomy" id="106549"/>
    <lineage>
        <taxon>Eukaryota</taxon>
        <taxon>Viridiplantae</taxon>
        <taxon>Streptophyta</taxon>
        <taxon>Embryophyta</taxon>
        <taxon>Tracheophyta</taxon>
        <taxon>Spermatophyta</taxon>
        <taxon>Magnoliopsida</taxon>
        <taxon>eudicotyledons</taxon>
        <taxon>Gunneridae</taxon>
        <taxon>Pentapetalae</taxon>
        <taxon>rosids</taxon>
        <taxon>fabids</taxon>
        <taxon>Rosales</taxon>
        <taxon>Rosaceae</taxon>
        <taxon>Amygdaloideae</taxon>
        <taxon>Maleae</taxon>
        <taxon>Malus</taxon>
    </lineage>
</organism>
<accession>A0A540KBQ2</accession>
<evidence type="ECO:0000313" key="2">
    <source>
        <dbReference type="EMBL" id="TQD71654.1"/>
    </source>
</evidence>
<protein>
    <submittedName>
        <fullName evidence="2">Uncharacterized protein</fullName>
    </submittedName>
</protein>
<proteinExistence type="predicted"/>
<dbReference type="Proteomes" id="UP000315295">
    <property type="component" value="Unassembled WGS sequence"/>
</dbReference>